<reference evidence="2 3" key="1">
    <citation type="submission" date="2016-10" db="EMBL/GenBank/DDBJ databases">
        <authorList>
            <person name="de Groot N.N."/>
        </authorList>
    </citation>
    <scope>NUCLEOTIDE SEQUENCE [LARGE SCALE GENOMIC DNA]</scope>
    <source>
        <strain evidence="2 3">DSM 23421</strain>
    </source>
</reference>
<organism evidence="2 3">
    <name type="scientific">Pricia antarctica</name>
    <dbReference type="NCBI Taxonomy" id="641691"/>
    <lineage>
        <taxon>Bacteria</taxon>
        <taxon>Pseudomonadati</taxon>
        <taxon>Bacteroidota</taxon>
        <taxon>Flavobacteriia</taxon>
        <taxon>Flavobacteriales</taxon>
        <taxon>Flavobacteriaceae</taxon>
        <taxon>Pricia</taxon>
    </lineage>
</organism>
<evidence type="ECO:0000313" key="3">
    <source>
        <dbReference type="Proteomes" id="UP000199109"/>
    </source>
</evidence>
<protein>
    <recommendedName>
        <fullName evidence="1">EthD domain-containing protein</fullName>
    </recommendedName>
</protein>
<dbReference type="SUPFAM" id="SSF54909">
    <property type="entry name" value="Dimeric alpha+beta barrel"/>
    <property type="match status" value="1"/>
</dbReference>
<dbReference type="OrthoDB" id="5343971at2"/>
<dbReference type="InterPro" id="IPR009799">
    <property type="entry name" value="EthD_dom"/>
</dbReference>
<name>A0A1G7FRF5_9FLAO</name>
<proteinExistence type="predicted"/>
<dbReference type="PANTHER" id="PTHR40260:SF2">
    <property type="entry name" value="BLR8190 PROTEIN"/>
    <property type="match status" value="1"/>
</dbReference>
<accession>A0A1G7FRF5</accession>
<dbReference type="STRING" id="641691.SAMN05421636_107243"/>
<dbReference type="Proteomes" id="UP000199109">
    <property type="component" value="Unassembled WGS sequence"/>
</dbReference>
<dbReference type="PANTHER" id="PTHR40260">
    <property type="entry name" value="BLR8190 PROTEIN"/>
    <property type="match status" value="1"/>
</dbReference>
<evidence type="ECO:0000259" key="1">
    <source>
        <dbReference type="Pfam" id="PF07110"/>
    </source>
</evidence>
<dbReference type="Gene3D" id="3.30.70.100">
    <property type="match status" value="1"/>
</dbReference>
<dbReference type="NCBIfam" id="TIGR02118">
    <property type="entry name" value="EthD family reductase"/>
    <property type="match status" value="1"/>
</dbReference>
<dbReference type="Pfam" id="PF07110">
    <property type="entry name" value="EthD"/>
    <property type="match status" value="1"/>
</dbReference>
<keyword evidence="3" id="KW-1185">Reference proteome</keyword>
<sequence length="101" mass="11119">MIKMTILYGHPTDSVAFEEYYTKTHMPIAAKIKGYARFETTKFTGDTNGGKPVYYRMAELWFSSPEAMQTTMGSPEGQAVAADLANYATGSATFLVGEVEE</sequence>
<dbReference type="GO" id="GO:0016491">
    <property type="term" value="F:oxidoreductase activity"/>
    <property type="evidence" value="ECO:0007669"/>
    <property type="project" value="InterPro"/>
</dbReference>
<dbReference type="AlphaFoldDB" id="A0A1G7FRF5"/>
<gene>
    <name evidence="2" type="ORF">SAMN05421636_107243</name>
</gene>
<dbReference type="RefSeq" id="WP_091870717.1">
    <property type="nucleotide sequence ID" value="NZ_FNAO01000007.1"/>
</dbReference>
<feature type="domain" description="EthD" evidence="1">
    <location>
        <begin position="12"/>
        <end position="89"/>
    </location>
</feature>
<dbReference type="InterPro" id="IPR011008">
    <property type="entry name" value="Dimeric_a/b-barrel"/>
</dbReference>
<evidence type="ECO:0000313" key="2">
    <source>
        <dbReference type="EMBL" id="SDE78448.1"/>
    </source>
</evidence>
<dbReference type="EMBL" id="FNAO01000007">
    <property type="protein sequence ID" value="SDE78448.1"/>
    <property type="molecule type" value="Genomic_DNA"/>
</dbReference>